<dbReference type="InterPro" id="IPR014720">
    <property type="entry name" value="dsRBD_dom"/>
</dbReference>
<dbReference type="SMART" id="SM00358">
    <property type="entry name" value="DSRM"/>
    <property type="match status" value="2"/>
</dbReference>
<dbReference type="EMBL" id="JAAARO010000010">
    <property type="protein sequence ID" value="KAF5741802.1"/>
    <property type="molecule type" value="Genomic_DNA"/>
</dbReference>
<dbReference type="Proteomes" id="UP000593562">
    <property type="component" value="Unassembled WGS sequence"/>
</dbReference>
<dbReference type="PANTHER" id="PTHR46031">
    <property type="match status" value="1"/>
</dbReference>
<evidence type="ECO:0000256" key="4">
    <source>
        <dbReference type="SAM" id="MobiDB-lite"/>
    </source>
</evidence>
<feature type="region of interest" description="Disordered" evidence="4">
    <location>
        <begin position="1"/>
        <end position="29"/>
    </location>
</feature>
<protein>
    <submittedName>
        <fullName evidence="6">Double-stranded RNA-binding protein 4 isoform X3</fullName>
    </submittedName>
</protein>
<sequence length="449" mass="48466">MGPRLESPFPTNQAATAAASRSSARAVFHKSTPRTLLMADSSQVSVPFMVEDLNLNMPQPELPAPAPAPAPTPDPIQSEPGHQAPARTPDPVQSEPGHQAPARTPEPVAEPGHQAPALTAEPGHQAPALALSLAPVAAPDSSSPASNPQQIKHKNRLQEYTQRACLPLPIYQTVNLGSQHEPKFWSTVLVDGATYSSSNTFSHRKAAEQDAARLALEFIPEKIKFEGPPIICEDTTFCKSILNEYAVKMNLDMPAYNTVQPHGSLPSFVSSLVFNGVSYTGNTGKNKKEAEQLAARAVILSLLGDNRTGTILYEIIKSKDKLYAAFHKGKNFQTHHNSTLHGGSTGPDYGMPVTQDREVEAFVIPGASLEANQPHYETMKRKPEPPFEPNPLPITIVPPFSAQTLGDGPSHAKKRRKNKKKANKKIQNGDELSLSSFPLSQAPHCSVAQ</sequence>
<dbReference type="GO" id="GO:0003723">
    <property type="term" value="F:RNA binding"/>
    <property type="evidence" value="ECO:0007669"/>
    <property type="project" value="UniProtKB-UniRule"/>
</dbReference>
<evidence type="ECO:0000256" key="1">
    <source>
        <dbReference type="ARBA" id="ARBA00022737"/>
    </source>
</evidence>
<feature type="domain" description="DRBM" evidence="5">
    <location>
        <begin position="152"/>
        <end position="221"/>
    </location>
</feature>
<dbReference type="FunFam" id="3.30.160.20:FF:000071">
    <property type="entry name" value="Double-stranded RNA-binding protein 4"/>
    <property type="match status" value="1"/>
</dbReference>
<evidence type="ECO:0000313" key="7">
    <source>
        <dbReference type="Proteomes" id="UP000593562"/>
    </source>
</evidence>
<organism evidence="6 7">
    <name type="scientific">Tripterygium wilfordii</name>
    <name type="common">Thunder God vine</name>
    <dbReference type="NCBI Taxonomy" id="458696"/>
    <lineage>
        <taxon>Eukaryota</taxon>
        <taxon>Viridiplantae</taxon>
        <taxon>Streptophyta</taxon>
        <taxon>Embryophyta</taxon>
        <taxon>Tracheophyta</taxon>
        <taxon>Spermatophyta</taxon>
        <taxon>Magnoliopsida</taxon>
        <taxon>eudicotyledons</taxon>
        <taxon>Gunneridae</taxon>
        <taxon>Pentapetalae</taxon>
        <taxon>rosids</taxon>
        <taxon>fabids</taxon>
        <taxon>Celastrales</taxon>
        <taxon>Celastraceae</taxon>
        <taxon>Tripterygium</taxon>
    </lineage>
</organism>
<dbReference type="InParanoid" id="A0A7J7D655"/>
<evidence type="ECO:0000259" key="5">
    <source>
        <dbReference type="PROSITE" id="PS50137"/>
    </source>
</evidence>
<evidence type="ECO:0000256" key="3">
    <source>
        <dbReference type="PROSITE-ProRule" id="PRU00266"/>
    </source>
</evidence>
<dbReference type="SUPFAM" id="SSF54768">
    <property type="entry name" value="dsRNA-binding domain-like"/>
    <property type="match status" value="2"/>
</dbReference>
<gene>
    <name evidence="6" type="ORF">HS088_TW10G00808</name>
</gene>
<feature type="domain" description="DRBM" evidence="5">
    <location>
        <begin position="237"/>
        <end position="304"/>
    </location>
</feature>
<feature type="compositionally biased region" description="Basic residues" evidence="4">
    <location>
        <begin position="411"/>
        <end position="424"/>
    </location>
</feature>
<feature type="region of interest" description="Disordered" evidence="4">
    <location>
        <begin position="56"/>
        <end position="120"/>
    </location>
</feature>
<comment type="caution">
    <text evidence="6">The sequence shown here is derived from an EMBL/GenBank/DDBJ whole genome shotgun (WGS) entry which is preliminary data.</text>
</comment>
<dbReference type="AlphaFoldDB" id="A0A7J7D655"/>
<name>A0A7J7D655_TRIWF</name>
<keyword evidence="2 3" id="KW-0694">RNA-binding</keyword>
<feature type="compositionally biased region" description="Pro residues" evidence="4">
    <location>
        <begin position="60"/>
        <end position="74"/>
    </location>
</feature>
<feature type="region of interest" description="Disordered" evidence="4">
    <location>
        <begin position="395"/>
        <end position="449"/>
    </location>
</feature>
<evidence type="ECO:0000313" key="6">
    <source>
        <dbReference type="EMBL" id="KAF5741802.1"/>
    </source>
</evidence>
<keyword evidence="7" id="KW-1185">Reference proteome</keyword>
<keyword evidence="1" id="KW-0677">Repeat</keyword>
<dbReference type="PROSITE" id="PS50137">
    <property type="entry name" value="DS_RBD"/>
    <property type="match status" value="2"/>
</dbReference>
<proteinExistence type="predicted"/>
<accession>A0A7J7D655</accession>
<reference evidence="6 7" key="1">
    <citation type="journal article" date="2020" name="Nat. Commun.">
        <title>Genome of Tripterygium wilfordii and identification of cytochrome P450 involved in triptolide biosynthesis.</title>
        <authorList>
            <person name="Tu L."/>
            <person name="Su P."/>
            <person name="Zhang Z."/>
            <person name="Gao L."/>
            <person name="Wang J."/>
            <person name="Hu T."/>
            <person name="Zhou J."/>
            <person name="Zhang Y."/>
            <person name="Zhao Y."/>
            <person name="Liu Y."/>
            <person name="Song Y."/>
            <person name="Tong Y."/>
            <person name="Lu Y."/>
            <person name="Yang J."/>
            <person name="Xu C."/>
            <person name="Jia M."/>
            <person name="Peters R.J."/>
            <person name="Huang L."/>
            <person name="Gao W."/>
        </authorList>
    </citation>
    <scope>NUCLEOTIDE SEQUENCE [LARGE SCALE GENOMIC DNA]</scope>
    <source>
        <strain evidence="7">cv. XIE 37</strain>
        <tissue evidence="6">Leaf</tissue>
    </source>
</reference>
<evidence type="ECO:0000256" key="2">
    <source>
        <dbReference type="ARBA" id="ARBA00022884"/>
    </source>
</evidence>
<dbReference type="Gene3D" id="3.30.160.20">
    <property type="match status" value="2"/>
</dbReference>
<dbReference type="OrthoDB" id="5988181at2759"/>
<feature type="compositionally biased region" description="Low complexity" evidence="4">
    <location>
        <begin position="14"/>
        <end position="26"/>
    </location>
</feature>
<dbReference type="Pfam" id="PF00035">
    <property type="entry name" value="dsrm"/>
    <property type="match status" value="2"/>
</dbReference>
<dbReference type="PANTHER" id="PTHR46031:SF37">
    <property type="entry name" value="DRBM DOMAIN-CONTAINING PROTEIN"/>
    <property type="match status" value="1"/>
</dbReference>